<keyword evidence="3" id="KW-0326">Glycosidase</keyword>
<organism evidence="5 6">
    <name type="scientific">Microbacterium elymi</name>
    <dbReference type="NCBI Taxonomy" id="2909587"/>
    <lineage>
        <taxon>Bacteria</taxon>
        <taxon>Bacillati</taxon>
        <taxon>Actinomycetota</taxon>
        <taxon>Actinomycetes</taxon>
        <taxon>Micrococcales</taxon>
        <taxon>Microbacteriaceae</taxon>
        <taxon>Microbacterium</taxon>
    </lineage>
</organism>
<dbReference type="SUPFAM" id="SSF51445">
    <property type="entry name" value="(Trans)glycosidases"/>
    <property type="match status" value="1"/>
</dbReference>
<evidence type="ECO:0000256" key="2">
    <source>
        <dbReference type="ARBA" id="ARBA00022801"/>
    </source>
</evidence>
<dbReference type="InterPro" id="IPR001360">
    <property type="entry name" value="Glyco_hydro_1"/>
</dbReference>
<dbReference type="Proteomes" id="UP001054811">
    <property type="component" value="Chromosome"/>
</dbReference>
<protein>
    <submittedName>
        <fullName evidence="5">Family 1 glycosylhydrolase</fullName>
    </submittedName>
</protein>
<evidence type="ECO:0000256" key="1">
    <source>
        <dbReference type="ARBA" id="ARBA00010838"/>
    </source>
</evidence>
<keyword evidence="6" id="KW-1185">Reference proteome</keyword>
<evidence type="ECO:0000256" key="4">
    <source>
        <dbReference type="RuleBase" id="RU003690"/>
    </source>
</evidence>
<sequence>MSTLPAAFLWGASVAGHQVEGDNTNSDTWFLENVEPTVFAERSGKACNSYQLWETDLDLLAALGLNAFRFSTEWARIEPEQGVIDAASLDHYDRMVDGCLARGIAPVVTFNHFTLPHWVAKKGAWLDADVPDLFAQFCGTVTAKLGDRLAAGVTLNEPNLPRLLSWILPEFVHEQSRATLDAASRAAGVERYRTGNVMVPEDYDGMQEGMTRGHLLARNAIRAEHADLPVGLSIAMVDDVALPGGEAIRDRKRAALYDHWLDLARDDDFIGVQNYERLTYGPGGEVPAPEGGLRNQMGQFVDPGSLRGAIEYAHARSGKPVFVTEHGMSTTDDSVREEFTAASIDAMLDSIAEGTPVLGYLHWSLIDNFEWIFGYGPRFGLHSFDTETFERTAKPSAARYAEIVREHRAPAGRA</sequence>
<dbReference type="InterPro" id="IPR017853">
    <property type="entry name" value="GH"/>
</dbReference>
<reference evidence="5" key="1">
    <citation type="submission" date="2022-01" db="EMBL/GenBank/DDBJ databases">
        <title>Microbacterium eymi and Microbacterium rhizovicinus sp. nov., isolated from the rhizospheric soil of Elymus tsukushiensis, a plant native to the Dokdo Islands, Republic of Korea.</title>
        <authorList>
            <person name="Hwang Y.J."/>
        </authorList>
    </citation>
    <scope>NUCLEOTIDE SEQUENCE</scope>
    <source>
        <strain evidence="5">KUDC0405</strain>
    </source>
</reference>
<dbReference type="PANTHER" id="PTHR10353">
    <property type="entry name" value="GLYCOSYL HYDROLASE"/>
    <property type="match status" value="1"/>
</dbReference>
<dbReference type="RefSeq" id="WP_259612810.1">
    <property type="nucleotide sequence ID" value="NZ_CP091139.2"/>
</dbReference>
<comment type="similarity">
    <text evidence="1 4">Belongs to the glycosyl hydrolase 1 family.</text>
</comment>
<proteinExistence type="inferred from homology"/>
<gene>
    <name evidence="5" type="ORF">L2X98_24205</name>
</gene>
<evidence type="ECO:0000256" key="3">
    <source>
        <dbReference type="ARBA" id="ARBA00023295"/>
    </source>
</evidence>
<dbReference type="Gene3D" id="3.20.20.80">
    <property type="entry name" value="Glycosidases"/>
    <property type="match status" value="1"/>
</dbReference>
<evidence type="ECO:0000313" key="5">
    <source>
        <dbReference type="EMBL" id="UUT36161.1"/>
    </source>
</evidence>
<evidence type="ECO:0000313" key="6">
    <source>
        <dbReference type="Proteomes" id="UP001054811"/>
    </source>
</evidence>
<dbReference type="EMBL" id="CP091139">
    <property type="protein sequence ID" value="UUT36161.1"/>
    <property type="molecule type" value="Genomic_DNA"/>
</dbReference>
<keyword evidence="2" id="KW-0378">Hydrolase</keyword>
<dbReference type="PRINTS" id="PR00131">
    <property type="entry name" value="GLHYDRLASE1"/>
</dbReference>
<dbReference type="PANTHER" id="PTHR10353:SF36">
    <property type="entry name" value="LP05116P"/>
    <property type="match status" value="1"/>
</dbReference>
<accession>A0ABY5NM83</accession>
<name>A0ABY5NM83_9MICO</name>
<dbReference type="Pfam" id="PF00232">
    <property type="entry name" value="Glyco_hydro_1"/>
    <property type="match status" value="2"/>
</dbReference>